<accession>A0A1I1F3P4</accession>
<dbReference type="Proteomes" id="UP000199514">
    <property type="component" value="Unassembled WGS sequence"/>
</dbReference>
<gene>
    <name evidence="2" type="ORF">SAMN05421780_10239</name>
</gene>
<keyword evidence="1" id="KW-0472">Membrane</keyword>
<sequence>MKTIFGIVLAGLLLGIVFTGITLLSEIFGLSRISDYFSTYSGSMSYKYYKITFRPIAKQSVEDISFPNLKYGYELDDNKLLKVNVLQSEIPYQNIEYIFYNTKNISATFSPDSIYLAWVGIRGNYFSFPFRDKYGFQITQVSAYVGADEEVSIYPTLEANWANGLKLYAWVSIFLETLFLMALVSLLNMDEPNRYARFFPILFIVLFGAAGLYVDYVDYEAMGWPIFRPILILLLIGWYLYTLFFPEEELEKTA</sequence>
<reference evidence="2 3" key="1">
    <citation type="submission" date="2016-10" db="EMBL/GenBank/DDBJ databases">
        <authorList>
            <person name="de Groot N.N."/>
        </authorList>
    </citation>
    <scope>NUCLEOTIDE SEQUENCE [LARGE SCALE GENOMIC DNA]</scope>
    <source>
        <strain evidence="2 3">DSM 6793</strain>
    </source>
</reference>
<feature type="transmembrane region" description="Helical" evidence="1">
    <location>
        <begin position="226"/>
        <end position="245"/>
    </location>
</feature>
<dbReference type="RefSeq" id="WP_091507981.1">
    <property type="nucleotide sequence ID" value="NZ_FOLE01000002.1"/>
</dbReference>
<evidence type="ECO:0000256" key="1">
    <source>
        <dbReference type="SAM" id="Phobius"/>
    </source>
</evidence>
<name>A0A1I1F3P4_9BACT</name>
<organism evidence="2 3">
    <name type="scientific">Flexibacter flexilis DSM 6793</name>
    <dbReference type="NCBI Taxonomy" id="927664"/>
    <lineage>
        <taxon>Bacteria</taxon>
        <taxon>Pseudomonadati</taxon>
        <taxon>Bacteroidota</taxon>
        <taxon>Cytophagia</taxon>
        <taxon>Cytophagales</taxon>
        <taxon>Flexibacteraceae</taxon>
        <taxon>Flexibacter</taxon>
    </lineage>
</organism>
<dbReference type="EMBL" id="FOLE01000002">
    <property type="protein sequence ID" value="SFB94015.1"/>
    <property type="molecule type" value="Genomic_DNA"/>
</dbReference>
<dbReference type="AlphaFoldDB" id="A0A1I1F3P4"/>
<evidence type="ECO:0000313" key="2">
    <source>
        <dbReference type="EMBL" id="SFB94015.1"/>
    </source>
</evidence>
<protein>
    <submittedName>
        <fullName evidence="2">Uncharacterized protein</fullName>
    </submittedName>
</protein>
<evidence type="ECO:0000313" key="3">
    <source>
        <dbReference type="Proteomes" id="UP000199514"/>
    </source>
</evidence>
<feature type="transmembrane region" description="Helical" evidence="1">
    <location>
        <begin position="195"/>
        <end position="214"/>
    </location>
</feature>
<feature type="transmembrane region" description="Helical" evidence="1">
    <location>
        <begin position="167"/>
        <end position="188"/>
    </location>
</feature>
<keyword evidence="3" id="KW-1185">Reference proteome</keyword>
<proteinExistence type="predicted"/>
<keyword evidence="1" id="KW-0812">Transmembrane</keyword>
<keyword evidence="1" id="KW-1133">Transmembrane helix</keyword>